<proteinExistence type="predicted"/>
<dbReference type="Proteomes" id="UP000267096">
    <property type="component" value="Unassembled WGS sequence"/>
</dbReference>
<organism evidence="3">
    <name type="scientific">Anisakis simplex</name>
    <name type="common">Herring worm</name>
    <dbReference type="NCBI Taxonomy" id="6269"/>
    <lineage>
        <taxon>Eukaryota</taxon>
        <taxon>Metazoa</taxon>
        <taxon>Ecdysozoa</taxon>
        <taxon>Nematoda</taxon>
        <taxon>Chromadorea</taxon>
        <taxon>Rhabditida</taxon>
        <taxon>Spirurina</taxon>
        <taxon>Ascaridomorpha</taxon>
        <taxon>Ascaridoidea</taxon>
        <taxon>Anisakidae</taxon>
        <taxon>Anisakis</taxon>
        <taxon>Anisakis simplex complex</taxon>
    </lineage>
</organism>
<name>A0A0M3JNU3_ANISI</name>
<gene>
    <name evidence="1" type="ORF">ASIM_LOCUS9075</name>
</gene>
<evidence type="ECO:0000313" key="2">
    <source>
        <dbReference type="Proteomes" id="UP000267096"/>
    </source>
</evidence>
<protein>
    <submittedName>
        <fullName evidence="1 3">Uncharacterized protein</fullName>
    </submittedName>
</protein>
<reference evidence="3" key="1">
    <citation type="submission" date="2017-02" db="UniProtKB">
        <authorList>
            <consortium name="WormBaseParasite"/>
        </authorList>
    </citation>
    <scope>IDENTIFICATION</scope>
</reference>
<evidence type="ECO:0000313" key="3">
    <source>
        <dbReference type="WBParaSite" id="ASIM_0000933501-mRNA-1"/>
    </source>
</evidence>
<dbReference type="AlphaFoldDB" id="A0A0M3JNU3"/>
<evidence type="ECO:0000313" key="1">
    <source>
        <dbReference type="EMBL" id="VDK36577.1"/>
    </source>
</evidence>
<keyword evidence="2" id="KW-1185">Reference proteome</keyword>
<dbReference type="WBParaSite" id="ASIM_0000933501-mRNA-1">
    <property type="protein sequence ID" value="ASIM_0000933501-mRNA-1"/>
    <property type="gene ID" value="ASIM_0000933501"/>
</dbReference>
<dbReference type="EMBL" id="UYRR01026536">
    <property type="protein sequence ID" value="VDK36577.1"/>
    <property type="molecule type" value="Genomic_DNA"/>
</dbReference>
<sequence>MENVRLEESMAQLVRRRDHLLALNARLSLSLSAGNGANTSSTSFNSTRCVALL</sequence>
<accession>A0A0M3JNU3</accession>
<reference evidence="1 2" key="2">
    <citation type="submission" date="2018-11" db="EMBL/GenBank/DDBJ databases">
        <authorList>
            <consortium name="Pathogen Informatics"/>
        </authorList>
    </citation>
    <scope>NUCLEOTIDE SEQUENCE [LARGE SCALE GENOMIC DNA]</scope>
</reference>